<dbReference type="AlphaFoldDB" id="A0A7C1HHC4"/>
<dbReference type="GO" id="GO:0005840">
    <property type="term" value="C:ribosome"/>
    <property type="evidence" value="ECO:0007669"/>
    <property type="project" value="UniProtKB-KW"/>
</dbReference>
<dbReference type="GO" id="GO:0019843">
    <property type="term" value="F:rRNA binding"/>
    <property type="evidence" value="ECO:0007669"/>
    <property type="project" value="UniProtKB-UniRule"/>
</dbReference>
<comment type="function">
    <text evidence="4">One of the early assembly proteins it binds 23S rRNA. One of the proteins that surrounds the polypeptide exit tunnel on the outside of the ribosome. Forms the main docking site for trigger factor binding to the ribosome.</text>
</comment>
<dbReference type="Pfam" id="PF00276">
    <property type="entry name" value="Ribosomal_L23"/>
    <property type="match status" value="1"/>
</dbReference>
<sequence>MRINKVLVKPVVTEKAVDMYNREGKYTFEVDLFSTQSQIKKALKDVYDVEAIELRSNVLPGKRKRVPKTARFTTTQMRKKVIFKLRKGKLDIYQGE</sequence>
<dbReference type="InterPro" id="IPR013025">
    <property type="entry name" value="Ribosomal_uL23-like"/>
</dbReference>
<keyword evidence="4" id="KW-0699">rRNA-binding</keyword>
<keyword evidence="4" id="KW-0694">RNA-binding</keyword>
<keyword evidence="2 4" id="KW-0689">Ribosomal protein</keyword>
<dbReference type="GO" id="GO:1990904">
    <property type="term" value="C:ribonucleoprotein complex"/>
    <property type="evidence" value="ECO:0007669"/>
    <property type="project" value="UniProtKB-KW"/>
</dbReference>
<dbReference type="InterPro" id="IPR012678">
    <property type="entry name" value="Ribosomal_uL23/eL15/eS24_sf"/>
</dbReference>
<comment type="subunit">
    <text evidence="4">Part of the 50S ribosomal subunit. Contacts protein L29, and trigger factor when it is bound to the ribosome.</text>
</comment>
<dbReference type="Proteomes" id="UP000886066">
    <property type="component" value="Unassembled WGS sequence"/>
</dbReference>
<dbReference type="EMBL" id="DSDM01000016">
    <property type="protein sequence ID" value="HDQ88572.1"/>
    <property type="molecule type" value="Genomic_DNA"/>
</dbReference>
<protein>
    <recommendedName>
        <fullName evidence="4">Large ribosomal subunit protein uL23</fullName>
    </recommendedName>
</protein>
<dbReference type="InterPro" id="IPR012677">
    <property type="entry name" value="Nucleotide-bd_a/b_plait_sf"/>
</dbReference>
<proteinExistence type="inferred from homology"/>
<comment type="similarity">
    <text evidence="1 4">Belongs to the universal ribosomal protein uL23 family.</text>
</comment>
<dbReference type="HAMAP" id="MF_01369_B">
    <property type="entry name" value="Ribosomal_uL23_B"/>
    <property type="match status" value="1"/>
</dbReference>
<reference evidence="5" key="1">
    <citation type="journal article" date="2020" name="mSystems">
        <title>Genome- and Community-Level Interaction Insights into Carbon Utilization and Element Cycling Functions of Hydrothermarchaeota in Hydrothermal Sediment.</title>
        <authorList>
            <person name="Zhou Z."/>
            <person name="Liu Y."/>
            <person name="Xu W."/>
            <person name="Pan J."/>
            <person name="Luo Z.H."/>
            <person name="Li M."/>
        </authorList>
    </citation>
    <scope>NUCLEOTIDE SEQUENCE [LARGE SCALE GENOMIC DNA]</scope>
    <source>
        <strain evidence="5">SpSt-1219</strain>
    </source>
</reference>
<evidence type="ECO:0000256" key="4">
    <source>
        <dbReference type="HAMAP-Rule" id="MF_01369"/>
    </source>
</evidence>
<organism evidence="5">
    <name type="scientific">candidate division WWE3 bacterium</name>
    <dbReference type="NCBI Taxonomy" id="2053526"/>
    <lineage>
        <taxon>Bacteria</taxon>
        <taxon>Katanobacteria</taxon>
    </lineage>
</organism>
<evidence type="ECO:0000256" key="1">
    <source>
        <dbReference type="ARBA" id="ARBA00006700"/>
    </source>
</evidence>
<evidence type="ECO:0000256" key="2">
    <source>
        <dbReference type="ARBA" id="ARBA00022980"/>
    </source>
</evidence>
<dbReference type="Gene3D" id="3.30.70.330">
    <property type="match status" value="1"/>
</dbReference>
<evidence type="ECO:0000256" key="3">
    <source>
        <dbReference type="ARBA" id="ARBA00023274"/>
    </source>
</evidence>
<comment type="caution">
    <text evidence="5">The sequence shown here is derived from an EMBL/GenBank/DDBJ whole genome shotgun (WGS) entry which is preliminary data.</text>
</comment>
<name>A0A7C1HHC4_UNCKA</name>
<dbReference type="GO" id="GO:0003735">
    <property type="term" value="F:structural constituent of ribosome"/>
    <property type="evidence" value="ECO:0007669"/>
    <property type="project" value="InterPro"/>
</dbReference>
<gene>
    <name evidence="4" type="primary">rplW</name>
    <name evidence="5" type="ORF">ENN92_00265</name>
</gene>
<keyword evidence="3 4" id="KW-0687">Ribonucleoprotein</keyword>
<dbReference type="SUPFAM" id="SSF54189">
    <property type="entry name" value="Ribosomal proteins S24e, L23 and L15e"/>
    <property type="match status" value="1"/>
</dbReference>
<accession>A0A7C1HHC4</accession>
<dbReference type="GO" id="GO:0006412">
    <property type="term" value="P:translation"/>
    <property type="evidence" value="ECO:0007669"/>
    <property type="project" value="UniProtKB-UniRule"/>
</dbReference>
<evidence type="ECO:0000313" key="5">
    <source>
        <dbReference type="EMBL" id="HDQ88572.1"/>
    </source>
</evidence>